<comment type="cofactor">
    <cofactor evidence="2 12">
        <name>FAD</name>
        <dbReference type="ChEBI" id="CHEBI:57692"/>
    </cofactor>
</comment>
<feature type="region of interest" description="Disordered" evidence="13">
    <location>
        <begin position="472"/>
        <end position="514"/>
    </location>
</feature>
<dbReference type="UniPathway" id="UPA00252"/>
<evidence type="ECO:0000256" key="3">
    <source>
        <dbReference type="ARBA" id="ARBA00002185"/>
    </source>
</evidence>
<evidence type="ECO:0000256" key="1">
    <source>
        <dbReference type="ARBA" id="ARBA00001755"/>
    </source>
</evidence>
<reference evidence="16" key="1">
    <citation type="journal article" date="2021" name="Int. J. Syst. Evol. Microbiol.">
        <title>Actinocatenispora comari sp. nov., an endophytic actinomycete isolated from aerial parts of Comarum salesowianum.</title>
        <authorList>
            <person name="Oyunbileg N."/>
            <person name="Iizaka Y."/>
            <person name="Hamada M."/>
            <person name="Davaapurev B.O."/>
            <person name="Fukumoto A."/>
            <person name="Tsetseg B."/>
            <person name="Kato F."/>
            <person name="Tamura T."/>
            <person name="Batkhuu J."/>
            <person name="Anzai Y."/>
        </authorList>
    </citation>
    <scope>NUCLEOTIDE SEQUENCE [LARGE SCALE GENOMIC DNA]</scope>
    <source>
        <strain evidence="16">NUM-2625</strain>
    </source>
</reference>
<proteinExistence type="inferred from homology"/>
<dbReference type="InterPro" id="IPR036188">
    <property type="entry name" value="FAD/NAD-bd_sf"/>
</dbReference>
<keyword evidence="10 12" id="KW-0560">Oxidoreductase</keyword>
<evidence type="ECO:0000256" key="2">
    <source>
        <dbReference type="ARBA" id="ARBA00001974"/>
    </source>
</evidence>
<dbReference type="AlphaFoldDB" id="A0A8J4A7Q9"/>
<protein>
    <recommendedName>
        <fullName evidence="7 12">Coproporphyrinogen III oxidase</fullName>
        <ecNumber evidence="6 12">1.3.3.15</ecNumber>
    </recommendedName>
</protein>
<feature type="compositionally biased region" description="Low complexity" evidence="13">
    <location>
        <begin position="497"/>
        <end position="514"/>
    </location>
</feature>
<keyword evidence="16" id="KW-1185">Reference proteome</keyword>
<feature type="compositionally biased region" description="Low complexity" evidence="13">
    <location>
        <begin position="473"/>
        <end position="486"/>
    </location>
</feature>
<evidence type="ECO:0000259" key="14">
    <source>
        <dbReference type="Pfam" id="PF01593"/>
    </source>
</evidence>
<keyword evidence="9 12" id="KW-0274">FAD</keyword>
<evidence type="ECO:0000256" key="8">
    <source>
        <dbReference type="ARBA" id="ARBA00022630"/>
    </source>
</evidence>
<comment type="catalytic activity">
    <reaction evidence="1">
        <text>coproporphyrinogen III + 3 O2 = coproporphyrin III + 3 H2O2</text>
        <dbReference type="Rhea" id="RHEA:43436"/>
        <dbReference type="ChEBI" id="CHEBI:15379"/>
        <dbReference type="ChEBI" id="CHEBI:16240"/>
        <dbReference type="ChEBI" id="CHEBI:57309"/>
        <dbReference type="ChEBI" id="CHEBI:131725"/>
        <dbReference type="EC" id="1.3.3.15"/>
    </reaction>
    <physiologicalReaction direction="left-to-right" evidence="1">
        <dbReference type="Rhea" id="RHEA:43437"/>
    </physiologicalReaction>
</comment>
<evidence type="ECO:0000256" key="11">
    <source>
        <dbReference type="ARBA" id="ARBA00023133"/>
    </source>
</evidence>
<dbReference type="InterPro" id="IPR004572">
    <property type="entry name" value="Protoporphyrinogen_oxidase"/>
</dbReference>
<dbReference type="Gene3D" id="3.90.660.20">
    <property type="entry name" value="Protoporphyrinogen oxidase, mitochondrial, domain 2"/>
    <property type="match status" value="1"/>
</dbReference>
<comment type="function">
    <text evidence="3 12">Involved in coproporphyrin-dependent heme b biosynthesis. Catalyzes the oxidation of coproporphyrinogen III to coproporphyrin III.</text>
</comment>
<dbReference type="EMBL" id="BOPO01000025">
    <property type="protein sequence ID" value="GIL26576.1"/>
    <property type="molecule type" value="Genomic_DNA"/>
</dbReference>
<dbReference type="EC" id="1.3.3.15" evidence="6 12"/>
<accession>A0A8J4A7Q9</accession>
<dbReference type="Gene3D" id="3.50.50.60">
    <property type="entry name" value="FAD/NAD(P)-binding domain"/>
    <property type="match status" value="1"/>
</dbReference>
<dbReference type="GO" id="GO:0006783">
    <property type="term" value="P:heme biosynthetic process"/>
    <property type="evidence" value="ECO:0007669"/>
    <property type="project" value="UniProtKB-UniRule"/>
</dbReference>
<comment type="similarity">
    <text evidence="5 12">Belongs to the protoporphyrinogen/coproporphyrinogen oxidase family. Coproporphyrinogen III oxidase subfamily.</text>
</comment>
<organism evidence="15 16">
    <name type="scientific">Actinocatenispora comari</name>
    <dbReference type="NCBI Taxonomy" id="2807577"/>
    <lineage>
        <taxon>Bacteria</taxon>
        <taxon>Bacillati</taxon>
        <taxon>Actinomycetota</taxon>
        <taxon>Actinomycetes</taxon>
        <taxon>Micromonosporales</taxon>
        <taxon>Micromonosporaceae</taxon>
        <taxon>Actinocatenispora</taxon>
    </lineage>
</organism>
<dbReference type="Proteomes" id="UP000614996">
    <property type="component" value="Unassembled WGS sequence"/>
</dbReference>
<feature type="region of interest" description="Disordered" evidence="13">
    <location>
        <begin position="102"/>
        <end position="134"/>
    </location>
</feature>
<evidence type="ECO:0000256" key="10">
    <source>
        <dbReference type="ARBA" id="ARBA00023002"/>
    </source>
</evidence>
<evidence type="ECO:0000256" key="4">
    <source>
        <dbReference type="ARBA" id="ARBA00004744"/>
    </source>
</evidence>
<comment type="caution">
    <text evidence="15">The sequence shown here is derived from an EMBL/GenBank/DDBJ whole genome shotgun (WGS) entry which is preliminary data.</text>
</comment>
<name>A0A8J4A7Q9_9ACTN</name>
<dbReference type="GO" id="GO:0005737">
    <property type="term" value="C:cytoplasm"/>
    <property type="evidence" value="ECO:0007669"/>
    <property type="project" value="UniProtKB-SubCell"/>
</dbReference>
<sequence length="514" mass="51182">MHVAVVGAGISGLSAAWRLRRRLGPGVDITLLDQAGRVGGKLATGEVAGVRVEQGAESVLLRDPVLAELAGELGFGALARPAPLPAGIIAAGAPRPVPRGTLLGIPADPSTLDSSGPARATPEPPGGPDPLLAPGADVSVGALVRPRYGDEVVDRLVDPLLGGVYAGRADDLSLAVTVPALHAAAQHETTLSAAVRAAQADAPRPTGPMFGVPAAGLSAFAAALAAASGATARLDAPVRELAPTSSGWRLTVGSTRDPEHLTADAVVLAVPARPAARLLAAFAPAAAAEIGVLDYASIALVTLVLPGDVLPASSGFLVPATEGYAIKAATFVGHKWPHLAAPGVSVVRLSLGRYGETRVLQRGDADLAEAARADLAAILGSTLPEPVGVRVQRWGGALPQYGPGHLDRIARARAGLAEHPTLALAGAGYDGVGIPVCIRSGFAAADQLAADHVAADQLAAHHVGADQLAVDQPAAAPAAERAAAPATGRSVAGPGTGRRAAAATSETAEISTGD</sequence>
<comment type="pathway">
    <text evidence="4 12">Porphyrin-containing compound metabolism; protoheme biosynthesis.</text>
</comment>
<dbReference type="Pfam" id="PF01593">
    <property type="entry name" value="Amino_oxidase"/>
    <property type="match status" value="1"/>
</dbReference>
<keyword evidence="11 12" id="KW-0350">Heme biosynthesis</keyword>
<dbReference type="SUPFAM" id="SSF51905">
    <property type="entry name" value="FAD/NAD(P)-binding domain"/>
    <property type="match status" value="1"/>
</dbReference>
<feature type="domain" description="Amine oxidase" evidence="14">
    <location>
        <begin position="10"/>
        <end position="448"/>
    </location>
</feature>
<dbReference type="PANTHER" id="PTHR42923">
    <property type="entry name" value="PROTOPORPHYRINOGEN OXIDASE"/>
    <property type="match status" value="1"/>
</dbReference>
<dbReference type="GO" id="GO:0004729">
    <property type="term" value="F:oxygen-dependent protoporphyrinogen oxidase activity"/>
    <property type="evidence" value="ECO:0007669"/>
    <property type="project" value="UniProtKB-UniRule"/>
</dbReference>
<keyword evidence="12" id="KW-0963">Cytoplasm</keyword>
<evidence type="ECO:0000313" key="15">
    <source>
        <dbReference type="EMBL" id="GIL26576.1"/>
    </source>
</evidence>
<dbReference type="Gene3D" id="1.10.3110.10">
    <property type="entry name" value="protoporphyrinogen ix oxidase, domain 3"/>
    <property type="match status" value="1"/>
</dbReference>
<evidence type="ECO:0000256" key="9">
    <source>
        <dbReference type="ARBA" id="ARBA00022827"/>
    </source>
</evidence>
<evidence type="ECO:0000256" key="12">
    <source>
        <dbReference type="RuleBase" id="RU364052"/>
    </source>
</evidence>
<dbReference type="NCBIfam" id="TIGR00562">
    <property type="entry name" value="proto_IX_ox"/>
    <property type="match status" value="1"/>
</dbReference>
<dbReference type="SUPFAM" id="SSF54373">
    <property type="entry name" value="FAD-linked reductases, C-terminal domain"/>
    <property type="match status" value="1"/>
</dbReference>
<evidence type="ECO:0000256" key="7">
    <source>
        <dbReference type="ARBA" id="ARBA00019046"/>
    </source>
</evidence>
<evidence type="ECO:0000256" key="5">
    <source>
        <dbReference type="ARBA" id="ARBA00008310"/>
    </source>
</evidence>
<evidence type="ECO:0000256" key="13">
    <source>
        <dbReference type="SAM" id="MobiDB-lite"/>
    </source>
</evidence>
<dbReference type="InterPro" id="IPR002937">
    <property type="entry name" value="Amino_oxidase"/>
</dbReference>
<evidence type="ECO:0000256" key="6">
    <source>
        <dbReference type="ARBA" id="ARBA00012402"/>
    </source>
</evidence>
<evidence type="ECO:0000313" key="16">
    <source>
        <dbReference type="Proteomes" id="UP000614996"/>
    </source>
</evidence>
<comment type="subcellular location">
    <subcellularLocation>
        <location evidence="12">Cytoplasm</location>
    </subcellularLocation>
</comment>
<gene>
    <name evidence="15" type="primary">hemY</name>
    <name evidence="15" type="ORF">NUM_18300</name>
</gene>
<dbReference type="InterPro" id="IPR050464">
    <property type="entry name" value="Zeta_carotene_desat/Oxidored"/>
</dbReference>
<keyword evidence="8 12" id="KW-0285">Flavoprotein</keyword>
<dbReference type="PANTHER" id="PTHR42923:SF3">
    <property type="entry name" value="PROTOPORPHYRINOGEN OXIDASE"/>
    <property type="match status" value="1"/>
</dbReference>